<feature type="transmembrane region" description="Helical" evidence="5">
    <location>
        <begin position="1082"/>
        <end position="1101"/>
    </location>
</feature>
<feature type="transmembrane region" description="Helical" evidence="5">
    <location>
        <begin position="1324"/>
        <end position="1347"/>
    </location>
</feature>
<feature type="transmembrane region" description="Helical" evidence="5">
    <location>
        <begin position="1271"/>
        <end position="1292"/>
    </location>
</feature>
<feature type="transmembrane region" description="Helical" evidence="5">
    <location>
        <begin position="1393"/>
        <end position="1412"/>
    </location>
</feature>
<name>A0A1I8H200_9PLAT</name>
<keyword evidence="1 5" id="KW-0812">Transmembrane</keyword>
<keyword evidence="2 5" id="KW-1133">Transmembrane helix</keyword>
<dbReference type="Gene3D" id="1.20.1250.20">
    <property type="entry name" value="MFS general substrate transporter like domains"/>
    <property type="match status" value="1"/>
</dbReference>
<dbReference type="Proteomes" id="UP000095280">
    <property type="component" value="Unplaced"/>
</dbReference>
<feature type="compositionally biased region" description="Basic and acidic residues" evidence="4">
    <location>
        <begin position="191"/>
        <end position="204"/>
    </location>
</feature>
<feature type="transmembrane region" description="Helical" evidence="5">
    <location>
        <begin position="985"/>
        <end position="1006"/>
    </location>
</feature>
<proteinExistence type="predicted"/>
<keyword evidence="6" id="KW-1185">Reference proteome</keyword>
<feature type="region of interest" description="Disordered" evidence="4">
    <location>
        <begin position="1111"/>
        <end position="1136"/>
    </location>
</feature>
<feature type="transmembrane region" description="Helical" evidence="5">
    <location>
        <begin position="772"/>
        <end position="790"/>
    </location>
</feature>
<feature type="transmembrane region" description="Helical" evidence="5">
    <location>
        <begin position="1173"/>
        <end position="1193"/>
    </location>
</feature>
<dbReference type="PANTHER" id="PTHR23121">
    <property type="entry name" value="SODIUM-DEPENDENT GLUCOSE TRANSPORTER 1"/>
    <property type="match status" value="1"/>
</dbReference>
<evidence type="ECO:0000256" key="3">
    <source>
        <dbReference type="ARBA" id="ARBA00023136"/>
    </source>
</evidence>
<evidence type="ECO:0000256" key="4">
    <source>
        <dbReference type="SAM" id="MobiDB-lite"/>
    </source>
</evidence>
<dbReference type="WBParaSite" id="maker-uti_cns_0004115-snap-gene-0.2-mRNA-1">
    <property type="protein sequence ID" value="maker-uti_cns_0004115-snap-gene-0.2-mRNA-1"/>
    <property type="gene ID" value="maker-uti_cns_0004115-snap-gene-0.2"/>
</dbReference>
<accession>A0A1I8H200</accession>
<evidence type="ECO:0000313" key="7">
    <source>
        <dbReference type="WBParaSite" id="maker-uti_cns_0004115-snap-gene-0.2-mRNA-1"/>
    </source>
</evidence>
<feature type="transmembrane region" description="Helical" evidence="5">
    <location>
        <begin position="811"/>
        <end position="834"/>
    </location>
</feature>
<evidence type="ECO:0000256" key="5">
    <source>
        <dbReference type="SAM" id="Phobius"/>
    </source>
</evidence>
<reference evidence="7" key="1">
    <citation type="submission" date="2016-11" db="UniProtKB">
        <authorList>
            <consortium name="WormBaseParasite"/>
        </authorList>
    </citation>
    <scope>IDENTIFICATION</scope>
</reference>
<feature type="transmembrane region" description="Helical" evidence="5">
    <location>
        <begin position="1359"/>
        <end position="1381"/>
    </location>
</feature>
<dbReference type="PANTHER" id="PTHR23121:SF9">
    <property type="entry name" value="SODIUM-DEPENDENT GLUCOSE TRANSPORTER 1"/>
    <property type="match status" value="1"/>
</dbReference>
<feature type="compositionally biased region" description="Basic and acidic residues" evidence="4">
    <location>
        <begin position="485"/>
        <end position="509"/>
    </location>
</feature>
<evidence type="ECO:0000256" key="1">
    <source>
        <dbReference type="ARBA" id="ARBA00022692"/>
    </source>
</evidence>
<feature type="transmembrane region" description="Helical" evidence="5">
    <location>
        <begin position="1018"/>
        <end position="1038"/>
    </location>
</feature>
<feature type="region of interest" description="Disordered" evidence="4">
    <location>
        <begin position="483"/>
        <end position="509"/>
    </location>
</feature>
<keyword evidence="3 5" id="KW-0472">Membrane</keyword>
<evidence type="ECO:0000313" key="6">
    <source>
        <dbReference type="Proteomes" id="UP000095280"/>
    </source>
</evidence>
<feature type="transmembrane region" description="Helical" evidence="5">
    <location>
        <begin position="1231"/>
        <end position="1251"/>
    </location>
</feature>
<feature type="transmembrane region" description="Helical" evidence="5">
    <location>
        <begin position="1044"/>
        <end position="1070"/>
    </location>
</feature>
<evidence type="ECO:0000256" key="2">
    <source>
        <dbReference type="ARBA" id="ARBA00022989"/>
    </source>
</evidence>
<sequence length="1679" mass="180405">SIHLMKNETDCLLPHTGHLVVQSGYYLRLTLHLQAKRLCLFAKLGIFLQLHPSDVACGEPQLLLPLSLIALEQPVADPAQQAAVGATEAPLQPTPGVTVAPAMVDTPITCCRVRSRRRSPLLPLSPDAALHHNGVLAVLVHVDAAVPALPALLDEAPQQAVTAVAEGRLKPYCPGRARQEQLKQIKPGIGVDRDGSSTRGEKGPRPAGMGNKELFFLQQRRLQGKLPGSRGGEDRRGEEKEALCGEDSLLLTCRRRMCRFNVSGCGGLEPDTHCANTTGLGVAQGDVLLNRERRPLSRVQQAESLRELHHLAPVDESGSPAQLVRYGHVQLDEVFQVHGTARGREGGVSWYWATGPVHNPLTRMRLKALNSSTVSCSASCSASSWLKTRELTLLLLTRSFFMESSLSHSCLVLPWGKERRSKLECTYISRMFIVDTISSRSLAFTRSKKASTSVANDLFASKALGYLLIQNLVAARGEMRQSVAPKKEEERVSKAAADEVEKADREAGRMRRPEIGPSFVRTGHALQQYLYGQGFLLPAKGETANSIRGRMLAHIGDIRHARDTPVARHFTSDGHSLADFAFTGIWSRDGTGPRANERRQRHEAKLIEVLKTQTPHGVNELAGTLHNPAIPLILPHCARSDALVAAVKDRVARCCEAPVLPAYTKGRNLRQLLCPSRLDSMTVDTTVTESEIHSCIRKNTSRKLWLAMCTSLLDTSASFWKQIHLVGGVAGFRGVDVPFPDTGRSAQRCWLSEQLLRTGAGRGQLLPWPSRLWSLRSLLLLLLLLLLHPGRVCCLKKTLMLRQRQAIRRKNLTLLVLTTVVLLLTTLTPPATFGAEAMALPESRRMVRRGAEFQVLLATVCADSQKRQVKPPKGVDCTGLAMLPIEEKPPERQPTDETCSNKEAGVGKEELLGNGIPTDGAQQLPSPVASIDSVAVKFAVVLRLHWPLLALLCLSHICIGMANALPGSSLMHLARQVGVGLSDMGFWFTAKSAAACLLALLTGFVFNRLPDSSRLARPAFLAAGNLVSAGAMLGASLARSCALALSLAGLLGAGHGALETANGILVIRLLGSLQSRPILHSLHFCTALGGLIAPLMLHPFLAANDATEPPIDEEQQAWESSESACGRVGSGASNQSATRWHNLKTPALATSTSPASTVGGGATAAPLLLVTPYSVLAALQAAASVGLLLLALLPRQPAVLPAPVPPSPPPIPLEAEAPLRPPPLPAWRRRCLVVLTAAFYFASVGGENIFWSFGGAYASCAPGLQLSARGAAALQAAFFAGFLVGRGLGVVVSRWARPTGILLAHLVACLAALATLSLSESTWLAFAGTAAFGLAVSVLYATGVTWLEQRLPVAGPVACSWLIGGQLGMSALPPLAGYLLVSPAAGPASVMHLALGSFAVASATFLGMLTMASDFGRCWRRAPVIGLLLLRHPLVLHEDHLQLILADPTVLVSVPLLHDHLLEELHLLIVKLLASELQQVLEEALQLVALDFAALVRVVLAKDFVNLVRGQPSGVLQQRPAQVVVLDRQQLRHLAQLQLTVAVCVEELQDGVGVLGQLLLAHRGLLVPLLQQVAQKLLEFLFVNLARIVLVELLPDAHEFHAGFERIVPPEQQQEALVSRQHLGQLANLDSIVLVLVASMNSSLSSLSALSEITSWPIWSGMIEVTNSFRKPSSSSSSM</sequence>
<organism evidence="6 7">
    <name type="scientific">Macrostomum lignano</name>
    <dbReference type="NCBI Taxonomy" id="282301"/>
    <lineage>
        <taxon>Eukaryota</taxon>
        <taxon>Metazoa</taxon>
        <taxon>Spiralia</taxon>
        <taxon>Lophotrochozoa</taxon>
        <taxon>Platyhelminthes</taxon>
        <taxon>Rhabditophora</taxon>
        <taxon>Macrostomorpha</taxon>
        <taxon>Macrostomida</taxon>
        <taxon>Macrostomidae</taxon>
        <taxon>Macrostomum</taxon>
    </lineage>
</organism>
<dbReference type="SUPFAM" id="SSF103473">
    <property type="entry name" value="MFS general substrate transporter"/>
    <property type="match status" value="2"/>
</dbReference>
<dbReference type="InterPro" id="IPR036259">
    <property type="entry name" value="MFS_trans_sf"/>
</dbReference>
<feature type="transmembrane region" description="Helical" evidence="5">
    <location>
        <begin position="1299"/>
        <end position="1318"/>
    </location>
</feature>
<feature type="region of interest" description="Disordered" evidence="4">
    <location>
        <begin position="188"/>
        <end position="210"/>
    </location>
</feature>
<protein>
    <submittedName>
        <fullName evidence="7">Protein kinase domain-containing protein</fullName>
    </submittedName>
</protein>